<comment type="caution">
    <text evidence="2">The sequence shown here is derived from an EMBL/GenBank/DDBJ whole genome shotgun (WGS) entry which is preliminary data.</text>
</comment>
<keyword evidence="1" id="KW-0175">Coiled coil</keyword>
<proteinExistence type="predicted"/>
<dbReference type="InterPro" id="IPR009636">
    <property type="entry name" value="SCAF"/>
</dbReference>
<dbReference type="Pfam" id="PF06810">
    <property type="entry name" value="Phage_scaffold"/>
    <property type="match status" value="1"/>
</dbReference>
<sequence>MKKEDLIAMGLTEEQAKKVMDSLDGNFVTKARFNEVNEENKTLKQSVADRDKQLEDLKKSSGDNAELKKQIETLQQQNADQKKAHDAEMAQLKLDNAIDAALTAAGAKNAKAVKALLDTSKVKLGEDGKLTGWDEQLTAVQKSDSYLFEAKQQGKQTFKGFQPGASGGVKPGTKVDMSKMTYEELANYIENNPDAE</sequence>
<protein>
    <recommendedName>
        <fullName evidence="4">Phage minor structural protein GP20</fullName>
    </recommendedName>
</protein>
<evidence type="ECO:0000313" key="3">
    <source>
        <dbReference type="Proteomes" id="UP000461506"/>
    </source>
</evidence>
<evidence type="ECO:0008006" key="4">
    <source>
        <dbReference type="Google" id="ProtNLM"/>
    </source>
</evidence>
<reference evidence="2 3" key="1">
    <citation type="journal article" date="2019" name="Nat. Med.">
        <title>A library of human gut bacterial isolates paired with longitudinal multiomics data enables mechanistic microbiome research.</title>
        <authorList>
            <person name="Poyet M."/>
            <person name="Groussin M."/>
            <person name="Gibbons S.M."/>
            <person name="Avila-Pacheco J."/>
            <person name="Jiang X."/>
            <person name="Kearney S.M."/>
            <person name="Perrotta A.R."/>
            <person name="Berdy B."/>
            <person name="Zhao S."/>
            <person name="Lieberman T.D."/>
            <person name="Swanson P.K."/>
            <person name="Smith M."/>
            <person name="Roesemann S."/>
            <person name="Alexander J.E."/>
            <person name="Rich S.A."/>
            <person name="Livny J."/>
            <person name="Vlamakis H."/>
            <person name="Clish C."/>
            <person name="Bullock K."/>
            <person name="Deik A."/>
            <person name="Scott J."/>
            <person name="Pierce K.A."/>
            <person name="Xavier R.J."/>
            <person name="Alm E.J."/>
        </authorList>
    </citation>
    <scope>NUCLEOTIDE SEQUENCE [LARGE SCALE GENOMIC DNA]</scope>
    <source>
        <strain evidence="2 3">BIOML-A1</strain>
    </source>
</reference>
<gene>
    <name evidence="2" type="ORF">GKD95_06380</name>
</gene>
<evidence type="ECO:0000313" key="2">
    <source>
        <dbReference type="EMBL" id="MSC62971.1"/>
    </source>
</evidence>
<evidence type="ECO:0000256" key="1">
    <source>
        <dbReference type="SAM" id="Coils"/>
    </source>
</evidence>
<organism evidence="2 3">
    <name type="scientific">Faecalibacterium prausnitzii</name>
    <dbReference type="NCBI Taxonomy" id="853"/>
    <lineage>
        <taxon>Bacteria</taxon>
        <taxon>Bacillati</taxon>
        <taxon>Bacillota</taxon>
        <taxon>Clostridia</taxon>
        <taxon>Eubacteriales</taxon>
        <taxon>Oscillospiraceae</taxon>
        <taxon>Faecalibacterium</taxon>
    </lineage>
</organism>
<accession>A0A844DTD9</accession>
<feature type="coiled-coil region" evidence="1">
    <location>
        <begin position="57"/>
        <end position="91"/>
    </location>
</feature>
<dbReference type="EMBL" id="WKQN01000004">
    <property type="protein sequence ID" value="MSC62971.1"/>
    <property type="molecule type" value="Genomic_DNA"/>
</dbReference>
<dbReference type="RefSeq" id="WP_154276883.1">
    <property type="nucleotide sequence ID" value="NZ_WKQN01000004.1"/>
</dbReference>
<dbReference type="Proteomes" id="UP000461506">
    <property type="component" value="Unassembled WGS sequence"/>
</dbReference>
<dbReference type="AlphaFoldDB" id="A0A844DTD9"/>
<name>A0A844DTD9_9FIRM</name>